<proteinExistence type="predicted"/>
<feature type="non-terminal residue" evidence="1">
    <location>
        <position position="1"/>
    </location>
</feature>
<reference evidence="1" key="1">
    <citation type="submission" date="2018-05" db="EMBL/GenBank/DDBJ databases">
        <authorList>
            <person name="Lanie J.A."/>
            <person name="Ng W.-L."/>
            <person name="Kazmierczak K.M."/>
            <person name="Andrzejewski T.M."/>
            <person name="Davidsen T.M."/>
            <person name="Wayne K.J."/>
            <person name="Tettelin H."/>
            <person name="Glass J.I."/>
            <person name="Rusch D."/>
            <person name="Podicherti R."/>
            <person name="Tsui H.-C.T."/>
            <person name="Winkler M.E."/>
        </authorList>
    </citation>
    <scope>NUCLEOTIDE SEQUENCE</scope>
</reference>
<feature type="non-terminal residue" evidence="1">
    <location>
        <position position="180"/>
    </location>
</feature>
<sequence>VEQPDGTKIPVRMFGHEYYNWIESEDGYVIDWIDDEERLGWYYCDLDSDGRYYTTHMLVNYPASIYLDIQKKLRETFPAIRKLEHYNLHSNISHRTSLDRSNSTTLFKPLVLLADFSSLPSGMPDSVYSKDQFQHLLFDTNLNPSITSLPSNYEMSVRDYYNEISNGKLEISGNGDSVVD</sequence>
<organism evidence="1">
    <name type="scientific">marine metagenome</name>
    <dbReference type="NCBI Taxonomy" id="408172"/>
    <lineage>
        <taxon>unclassified sequences</taxon>
        <taxon>metagenomes</taxon>
        <taxon>ecological metagenomes</taxon>
    </lineage>
</organism>
<dbReference type="AlphaFoldDB" id="A0A382U7Y5"/>
<gene>
    <name evidence="1" type="ORF">METZ01_LOCUS382941</name>
</gene>
<accession>A0A382U7Y5</accession>
<name>A0A382U7Y5_9ZZZZ</name>
<protein>
    <submittedName>
        <fullName evidence="1">Uncharacterized protein</fullName>
    </submittedName>
</protein>
<dbReference type="EMBL" id="UINC01142012">
    <property type="protein sequence ID" value="SVD30087.1"/>
    <property type="molecule type" value="Genomic_DNA"/>
</dbReference>
<evidence type="ECO:0000313" key="1">
    <source>
        <dbReference type="EMBL" id="SVD30087.1"/>
    </source>
</evidence>